<dbReference type="AlphaFoldDB" id="A0A9K3KU14"/>
<dbReference type="PANTHER" id="PTHR37563">
    <property type="entry name" value="PHYTANOYL-COA DIOXYGENASE FAMILY PROTEIN (AFU_ORTHOLOGUE AFUA_2G03330)"/>
    <property type="match status" value="1"/>
</dbReference>
<dbReference type="Pfam" id="PF05721">
    <property type="entry name" value="PhyH"/>
    <property type="match status" value="1"/>
</dbReference>
<dbReference type="GO" id="GO:0051213">
    <property type="term" value="F:dioxygenase activity"/>
    <property type="evidence" value="ECO:0007669"/>
    <property type="project" value="UniProtKB-KW"/>
</dbReference>
<dbReference type="OrthoDB" id="420046at2759"/>
<dbReference type="InterPro" id="IPR051961">
    <property type="entry name" value="Fungal_Metabolite_Diox"/>
</dbReference>
<keyword evidence="1" id="KW-0223">Dioxygenase</keyword>
<dbReference type="EMBL" id="JAGRRH010000019">
    <property type="protein sequence ID" value="KAG7349984.1"/>
    <property type="molecule type" value="Genomic_DNA"/>
</dbReference>
<reference evidence="1" key="1">
    <citation type="journal article" date="2021" name="Sci. Rep.">
        <title>Diploid genomic architecture of Nitzschia inconspicua, an elite biomass production diatom.</title>
        <authorList>
            <person name="Oliver A."/>
            <person name="Podell S."/>
            <person name="Pinowska A."/>
            <person name="Traller J.C."/>
            <person name="Smith S.R."/>
            <person name="McClure R."/>
            <person name="Beliaev A."/>
            <person name="Bohutskyi P."/>
            <person name="Hill E.A."/>
            <person name="Rabines A."/>
            <person name="Zheng H."/>
            <person name="Allen L.Z."/>
            <person name="Kuo A."/>
            <person name="Grigoriev I.V."/>
            <person name="Allen A.E."/>
            <person name="Hazlebeck D."/>
            <person name="Allen E.E."/>
        </authorList>
    </citation>
    <scope>NUCLEOTIDE SEQUENCE</scope>
    <source>
        <strain evidence="1">Hildebrandi</strain>
    </source>
</reference>
<reference evidence="1" key="2">
    <citation type="submission" date="2021-04" db="EMBL/GenBank/DDBJ databases">
        <authorList>
            <person name="Podell S."/>
        </authorList>
    </citation>
    <scope>NUCLEOTIDE SEQUENCE</scope>
    <source>
        <strain evidence="1">Hildebrandi</strain>
    </source>
</reference>
<evidence type="ECO:0000313" key="2">
    <source>
        <dbReference type="Proteomes" id="UP000693970"/>
    </source>
</evidence>
<keyword evidence="2" id="KW-1185">Reference proteome</keyword>
<name>A0A9K3KU14_9STRA</name>
<dbReference type="Proteomes" id="UP000693970">
    <property type="component" value="Unassembled WGS sequence"/>
</dbReference>
<organism evidence="1 2">
    <name type="scientific">Nitzschia inconspicua</name>
    <dbReference type="NCBI Taxonomy" id="303405"/>
    <lineage>
        <taxon>Eukaryota</taxon>
        <taxon>Sar</taxon>
        <taxon>Stramenopiles</taxon>
        <taxon>Ochrophyta</taxon>
        <taxon>Bacillariophyta</taxon>
        <taxon>Bacillariophyceae</taxon>
        <taxon>Bacillariophycidae</taxon>
        <taxon>Bacillariales</taxon>
        <taxon>Bacillariaceae</taxon>
        <taxon>Nitzschia</taxon>
    </lineage>
</organism>
<protein>
    <submittedName>
        <fullName evidence="1">Phytanoyl-CoA dioxygenase family protein</fullName>
    </submittedName>
</protein>
<dbReference type="PANTHER" id="PTHR37563:SF2">
    <property type="entry name" value="PHYTANOYL-COA DIOXYGENASE FAMILY PROTEIN (AFU_ORTHOLOGUE AFUA_2G03330)"/>
    <property type="match status" value="1"/>
</dbReference>
<sequence>MKAVMNQEEQRIDDDDAKGCFNSVEKHHSSTSASSYVFPLERSMETSIVDSFTKDGFIILRNALPAKELRQLWSPYACQCFRDCFRILYENGHIAAPTDKVNNAYTTKQGIKHGFAEFVMRSPGRYEISLKHLLFDEKHLCRMDDDKISSLPLLPYNPEELLLPLQSLLPRLLDINSYGDENNHDFNNNNRSSESVSILSSKMNLIHVSLLVATPGSSDQAWHADGGHVSLEQHLHCHCYNIFIALQDTPHTLGPTELRPESHFLTRGSLPKNMLSAKCRKTLQAPVWPALSLGDVLIFDYRILHRGRANNSSSSSNNNNNDKLANNRSYLVLTYAQPWFQDVLNFPKHPSIYQTTRSTS</sequence>
<evidence type="ECO:0000313" key="1">
    <source>
        <dbReference type="EMBL" id="KAG7349984.1"/>
    </source>
</evidence>
<gene>
    <name evidence="1" type="ORF">IV203_012581</name>
</gene>
<proteinExistence type="predicted"/>
<comment type="caution">
    <text evidence="1">The sequence shown here is derived from an EMBL/GenBank/DDBJ whole genome shotgun (WGS) entry which is preliminary data.</text>
</comment>
<dbReference type="InterPro" id="IPR008775">
    <property type="entry name" value="Phytyl_CoA_dOase-like"/>
</dbReference>
<accession>A0A9K3KU14</accession>
<keyword evidence="1" id="KW-0560">Oxidoreductase</keyword>